<dbReference type="GO" id="GO:0042105">
    <property type="term" value="C:alpha-beta T cell receptor complex"/>
    <property type="evidence" value="ECO:0007669"/>
    <property type="project" value="TreeGrafter"/>
</dbReference>
<accession>A0A672KXD3</accession>
<dbReference type="Ensembl" id="ENSSGRT00000016681.1">
    <property type="protein sequence ID" value="ENSSGRP00000015396.1"/>
    <property type="gene ID" value="ENSSGRG00000009599.1"/>
</dbReference>
<reference evidence="3" key="1">
    <citation type="submission" date="2025-08" db="UniProtKB">
        <authorList>
            <consortium name="Ensembl"/>
        </authorList>
    </citation>
    <scope>IDENTIFICATION</scope>
</reference>
<organism evidence="3 4">
    <name type="scientific">Sinocyclocheilus grahami</name>
    <name type="common">Dianchi golden-line fish</name>
    <name type="synonym">Barbus grahami</name>
    <dbReference type="NCBI Taxonomy" id="75366"/>
    <lineage>
        <taxon>Eukaryota</taxon>
        <taxon>Metazoa</taxon>
        <taxon>Chordata</taxon>
        <taxon>Craniata</taxon>
        <taxon>Vertebrata</taxon>
        <taxon>Euteleostomi</taxon>
        <taxon>Actinopterygii</taxon>
        <taxon>Neopterygii</taxon>
        <taxon>Teleostei</taxon>
        <taxon>Ostariophysi</taxon>
        <taxon>Cypriniformes</taxon>
        <taxon>Cyprinidae</taxon>
        <taxon>Cyprininae</taxon>
        <taxon>Sinocyclocheilus</taxon>
    </lineage>
</organism>
<evidence type="ECO:0000313" key="3">
    <source>
        <dbReference type="Ensembl" id="ENSSGRP00000015396.1"/>
    </source>
</evidence>
<feature type="signal peptide" evidence="2">
    <location>
        <begin position="1"/>
        <end position="19"/>
    </location>
</feature>
<dbReference type="GO" id="GO:0004888">
    <property type="term" value="F:transmembrane signaling receptor activity"/>
    <property type="evidence" value="ECO:0007669"/>
    <property type="project" value="TreeGrafter"/>
</dbReference>
<dbReference type="GO" id="GO:0009897">
    <property type="term" value="C:external side of plasma membrane"/>
    <property type="evidence" value="ECO:0007669"/>
    <property type="project" value="TreeGrafter"/>
</dbReference>
<dbReference type="InParanoid" id="A0A672KXD3"/>
<dbReference type="InterPro" id="IPR015484">
    <property type="entry name" value="CD3_esu/gsu/dsu"/>
</dbReference>
<feature type="transmembrane region" description="Helical" evidence="1">
    <location>
        <begin position="93"/>
        <end position="115"/>
    </location>
</feature>
<dbReference type="Proteomes" id="UP000472262">
    <property type="component" value="Unassembled WGS sequence"/>
</dbReference>
<keyword evidence="1" id="KW-0472">Membrane</keyword>
<proteinExistence type="predicted"/>
<keyword evidence="1" id="KW-0812">Transmembrane</keyword>
<dbReference type="GO" id="GO:0045059">
    <property type="term" value="P:positive thymic T cell selection"/>
    <property type="evidence" value="ECO:0007669"/>
    <property type="project" value="TreeGrafter"/>
</dbReference>
<dbReference type="PANTHER" id="PTHR10570">
    <property type="entry name" value="T-CELL SURFACE GLYCOPROTEIN CD3 GAMMA CHAIN / DELTA CHAIN"/>
    <property type="match status" value="1"/>
</dbReference>
<name>A0A672KXD3_SINGR</name>
<protein>
    <submittedName>
        <fullName evidence="3">Uncharacterized protein</fullName>
    </submittedName>
</protein>
<dbReference type="InterPro" id="IPR013783">
    <property type="entry name" value="Ig-like_fold"/>
</dbReference>
<feature type="chain" id="PRO_5025430572" evidence="2">
    <location>
        <begin position="20"/>
        <end position="163"/>
    </location>
</feature>
<dbReference type="Gene3D" id="2.60.40.10">
    <property type="entry name" value="Immunoglobulins"/>
    <property type="match status" value="1"/>
</dbReference>
<dbReference type="Pfam" id="PF16681">
    <property type="entry name" value="Ig_5"/>
    <property type="match status" value="1"/>
</dbReference>
<keyword evidence="4" id="KW-1185">Reference proteome</keyword>
<evidence type="ECO:0000256" key="1">
    <source>
        <dbReference type="SAM" id="Phobius"/>
    </source>
</evidence>
<sequence length="163" mass="17995">LMLFAHFIFFVKAIHEIKSDGVVILCSGGEDGAVSWVKGKNGIAGQTNATLEVKADQGRVEGFYSCKYGDITHVFYLRVQVCENCYELSRVKATVIIFGDLLITGVVILIIFIISNKNSGGTHKRVYGTLHTFTRSSQTSGLLLFSALNGNQRNKYQKKRIGN</sequence>
<evidence type="ECO:0000313" key="4">
    <source>
        <dbReference type="Proteomes" id="UP000472262"/>
    </source>
</evidence>
<keyword evidence="1" id="KW-1133">Transmembrane helix</keyword>
<dbReference type="GO" id="GO:0007166">
    <property type="term" value="P:cell surface receptor signaling pathway"/>
    <property type="evidence" value="ECO:0007669"/>
    <property type="project" value="TreeGrafter"/>
</dbReference>
<keyword evidence="2" id="KW-0732">Signal</keyword>
<dbReference type="AlphaFoldDB" id="A0A672KXD3"/>
<evidence type="ECO:0000256" key="2">
    <source>
        <dbReference type="SAM" id="SignalP"/>
    </source>
</evidence>
<reference evidence="3" key="2">
    <citation type="submission" date="2025-09" db="UniProtKB">
        <authorList>
            <consortium name="Ensembl"/>
        </authorList>
    </citation>
    <scope>IDENTIFICATION</scope>
</reference>